<dbReference type="Gene3D" id="1.25.40.10">
    <property type="entry name" value="Tetratricopeptide repeat domain"/>
    <property type="match status" value="1"/>
</dbReference>
<dbReference type="Gene3D" id="3.40.50.300">
    <property type="entry name" value="P-loop containing nucleotide triphosphate hydrolases"/>
    <property type="match status" value="1"/>
</dbReference>
<dbReference type="InterPro" id="IPR016032">
    <property type="entry name" value="Sig_transdc_resp-reg_C-effctor"/>
</dbReference>
<dbReference type="InterPro" id="IPR036388">
    <property type="entry name" value="WH-like_DNA-bd_sf"/>
</dbReference>
<organism evidence="5 6">
    <name type="scientific">Paractinoplanes rishiriensis</name>
    <dbReference type="NCBI Taxonomy" id="1050105"/>
    <lineage>
        <taxon>Bacteria</taxon>
        <taxon>Bacillati</taxon>
        <taxon>Actinomycetota</taxon>
        <taxon>Actinomycetes</taxon>
        <taxon>Micromonosporales</taxon>
        <taxon>Micromonosporaceae</taxon>
        <taxon>Paractinoplanes</taxon>
    </lineage>
</organism>
<reference evidence="5" key="1">
    <citation type="submission" date="2021-01" db="EMBL/GenBank/DDBJ databases">
        <title>Whole genome shotgun sequence of Actinoplanes rishiriensis NBRC 108556.</title>
        <authorList>
            <person name="Komaki H."/>
            <person name="Tamura T."/>
        </authorList>
    </citation>
    <scope>NUCLEOTIDE SEQUENCE</scope>
    <source>
        <strain evidence="5">NBRC 108556</strain>
    </source>
</reference>
<dbReference type="SUPFAM" id="SSF52540">
    <property type="entry name" value="P-loop containing nucleoside triphosphate hydrolases"/>
    <property type="match status" value="1"/>
</dbReference>
<keyword evidence="3" id="KW-0804">Transcription</keyword>
<gene>
    <name evidence="5" type="primary">malT_2</name>
    <name evidence="5" type="ORF">Ari01nite_87530</name>
</gene>
<dbReference type="Proteomes" id="UP000636960">
    <property type="component" value="Unassembled WGS sequence"/>
</dbReference>
<dbReference type="EMBL" id="BOMV01000101">
    <property type="protein sequence ID" value="GIF01289.1"/>
    <property type="molecule type" value="Genomic_DNA"/>
</dbReference>
<dbReference type="SMART" id="SM00421">
    <property type="entry name" value="HTH_LUXR"/>
    <property type="match status" value="1"/>
</dbReference>
<proteinExistence type="predicted"/>
<dbReference type="PRINTS" id="PR00038">
    <property type="entry name" value="HTHLUXR"/>
</dbReference>
<evidence type="ECO:0000313" key="5">
    <source>
        <dbReference type="EMBL" id="GIF01289.1"/>
    </source>
</evidence>
<dbReference type="InterPro" id="IPR041617">
    <property type="entry name" value="TPR_MalT"/>
</dbReference>
<dbReference type="GO" id="GO:0003677">
    <property type="term" value="F:DNA binding"/>
    <property type="evidence" value="ECO:0007669"/>
    <property type="project" value="UniProtKB-KW"/>
</dbReference>
<dbReference type="Pfam" id="PF00196">
    <property type="entry name" value="GerE"/>
    <property type="match status" value="1"/>
</dbReference>
<evidence type="ECO:0000256" key="2">
    <source>
        <dbReference type="ARBA" id="ARBA00023125"/>
    </source>
</evidence>
<dbReference type="RefSeq" id="WP_203789929.1">
    <property type="nucleotide sequence ID" value="NZ_BOMV01000101.1"/>
</dbReference>
<dbReference type="Gene3D" id="1.10.10.10">
    <property type="entry name" value="Winged helix-like DNA-binding domain superfamily/Winged helix DNA-binding domain"/>
    <property type="match status" value="1"/>
</dbReference>
<evidence type="ECO:0000256" key="1">
    <source>
        <dbReference type="ARBA" id="ARBA00023015"/>
    </source>
</evidence>
<dbReference type="AlphaFoldDB" id="A0A919MZB1"/>
<dbReference type="Pfam" id="PF25873">
    <property type="entry name" value="WHD_MalT"/>
    <property type="match status" value="1"/>
</dbReference>
<sequence length="902" mass="98128">MPQPVLATKLFAPPQRAQLVARPRLMELLDATLAPGHRLTVVSAPAGFGKTTLLSDWRATLVERPTAPMIGWVSLDAGDNDLSRLLTHLLAALEVGAALLDAVPAASAGAVLPALVNELARLGDGPRVVVLDDYHVVESAPVHEAVTFLLDHLPPTVHLLVATRADPPLPLARLRSRGQLVEVRAADLRFRPSEVREFLTRVMGLELSAADVAALDGRTEGWAAGLQLAALSLRGVDDPKEVAGFIDAFTGSHRFVIDYLADEVLARQPGHVREFLLRTAVLDRLTGPLCDAVTGRAGGRLALDDLDRANLFVVPLDGRRDWYRYHHLFADVLRARLLSEQPGEVPQLHRRACDWYAAHDLVADAVRHALAADDVTRAAALMEQAVPELRRTRQDRLLQDWMRALPDAVVRRSPVLSIVSGWSSLISGDLDGLESRLDDAEAALTAGEHDEQLRAAWVDTEDLRSAPAMIAVYRASLAQARHDVAGTVRHAQVALDLAGPEDHFVRGAGAGFLGLAAWAAGDVQQALPMFTKAVRSLHAAGNLVDELDSTVVLADMWVAAGWPSRARRLYEQALRTAVAGGEPYPRATADLHVGLAELNRQRDELAVAEEHLRTARALAEHGSITENRHRWFLAMARLRAVAGDHDATADLLDRAQELYRPGFYPDVHPIAATRARLALGAGDLTAAGQWAEEAGVTVDDEPAYLREYELLTLVRVLLARHRAGDHHAPVPAVLALLERLRVAAEDRAGSLREIHLLRALAHHADGDTTRAFAALSDALTARPEADSYVRLFLDEGAPMQALLRDAVAGLETPARQRLGVLLGRSAASRPAAEPPQPVADRLSSRELEVLRLLDSDLTGPEIARRLYVTVNTLRTHTKRIFTKLDVTTRAAAVRRAREYGLL</sequence>
<dbReference type="InterPro" id="IPR000792">
    <property type="entry name" value="Tscrpt_reg_LuxR_C"/>
</dbReference>
<dbReference type="PANTHER" id="PTHR44688:SF16">
    <property type="entry name" value="DNA-BINDING TRANSCRIPTIONAL ACTIVATOR DEVR_DOSR"/>
    <property type="match status" value="1"/>
</dbReference>
<dbReference type="InterPro" id="IPR027417">
    <property type="entry name" value="P-loop_NTPase"/>
</dbReference>
<dbReference type="GO" id="GO:0006355">
    <property type="term" value="P:regulation of DNA-templated transcription"/>
    <property type="evidence" value="ECO:0007669"/>
    <property type="project" value="InterPro"/>
</dbReference>
<evidence type="ECO:0000256" key="3">
    <source>
        <dbReference type="ARBA" id="ARBA00023163"/>
    </source>
</evidence>
<evidence type="ECO:0000313" key="6">
    <source>
        <dbReference type="Proteomes" id="UP000636960"/>
    </source>
</evidence>
<dbReference type="SUPFAM" id="SSF46894">
    <property type="entry name" value="C-terminal effector domain of the bipartite response regulators"/>
    <property type="match status" value="1"/>
</dbReference>
<dbReference type="InterPro" id="IPR059106">
    <property type="entry name" value="WHD_MalT"/>
</dbReference>
<keyword evidence="2" id="KW-0238">DNA-binding</keyword>
<comment type="caution">
    <text evidence="5">The sequence shown here is derived from an EMBL/GenBank/DDBJ whole genome shotgun (WGS) entry which is preliminary data.</text>
</comment>
<name>A0A919MZB1_9ACTN</name>
<keyword evidence="1" id="KW-0805">Transcription regulation</keyword>
<dbReference type="InterPro" id="IPR011990">
    <property type="entry name" value="TPR-like_helical_dom_sf"/>
</dbReference>
<dbReference type="PANTHER" id="PTHR44688">
    <property type="entry name" value="DNA-BINDING TRANSCRIPTIONAL ACTIVATOR DEVR_DOSR"/>
    <property type="match status" value="1"/>
</dbReference>
<keyword evidence="6" id="KW-1185">Reference proteome</keyword>
<dbReference type="SUPFAM" id="SSF48452">
    <property type="entry name" value="TPR-like"/>
    <property type="match status" value="1"/>
</dbReference>
<accession>A0A919MZB1</accession>
<evidence type="ECO:0000259" key="4">
    <source>
        <dbReference type="PROSITE" id="PS50043"/>
    </source>
</evidence>
<dbReference type="Pfam" id="PF17874">
    <property type="entry name" value="TPR_MalT"/>
    <property type="match status" value="1"/>
</dbReference>
<protein>
    <submittedName>
        <fullName evidence="5">Helix-turn-helix transcriptional regulator</fullName>
    </submittedName>
</protein>
<feature type="domain" description="HTH luxR-type" evidence="4">
    <location>
        <begin position="835"/>
        <end position="900"/>
    </location>
</feature>
<dbReference type="PROSITE" id="PS50043">
    <property type="entry name" value="HTH_LUXR_2"/>
    <property type="match status" value="1"/>
</dbReference>